<proteinExistence type="inferred from homology"/>
<keyword evidence="13" id="KW-1185">Reference proteome</keyword>
<dbReference type="PANTHER" id="PTHR13932">
    <property type="entry name" value="COPROPORPHYRINIGEN III OXIDASE"/>
    <property type="match status" value="1"/>
</dbReference>
<dbReference type="InterPro" id="IPR007197">
    <property type="entry name" value="rSAM"/>
</dbReference>
<dbReference type="SFLD" id="SFLDS00029">
    <property type="entry name" value="Radical_SAM"/>
    <property type="match status" value="1"/>
</dbReference>
<reference evidence="13" key="1">
    <citation type="journal article" date="2019" name="Int. J. Syst. Evol. Microbiol.">
        <title>The Global Catalogue of Microorganisms (GCM) 10K type strain sequencing project: providing services to taxonomists for standard genome sequencing and annotation.</title>
        <authorList>
            <consortium name="The Broad Institute Genomics Platform"/>
            <consortium name="The Broad Institute Genome Sequencing Center for Infectious Disease"/>
            <person name="Wu L."/>
            <person name="Ma J."/>
        </authorList>
    </citation>
    <scope>NUCLEOTIDE SEQUENCE [LARGE SCALE GENOMIC DNA]</scope>
    <source>
        <strain evidence="13">KCTC 52039</strain>
    </source>
</reference>
<evidence type="ECO:0000256" key="5">
    <source>
        <dbReference type="ARBA" id="ARBA00022691"/>
    </source>
</evidence>
<evidence type="ECO:0000313" key="13">
    <source>
        <dbReference type="Proteomes" id="UP001595547"/>
    </source>
</evidence>
<dbReference type="PANTHER" id="PTHR13932:SF5">
    <property type="entry name" value="RADICAL S-ADENOSYL METHIONINE DOMAIN-CONTAINING PROTEIN 1, MITOCHONDRIAL"/>
    <property type="match status" value="1"/>
</dbReference>
<dbReference type="SFLD" id="SFLDF00288">
    <property type="entry name" value="HemN-like__clustered_with_nucl"/>
    <property type="match status" value="1"/>
</dbReference>
<comment type="similarity">
    <text evidence="2">Belongs to the anaerobic coproporphyrinogen-III oxidase family. HemW subfamily.</text>
</comment>
<keyword evidence="6 10" id="KW-0479">Metal-binding</keyword>
<sequence>MEDWQHGGFGLYLHWPYCESKCPYCDFNSHVAAKIDQKQWQSAYLSEIDRMGAQTPGRILNSVYFGGGTPSLMEPELVAAVIERIRATWPMSNDPEITLEANPGSVEVGRFRGFQQAGVTRVSMGIQAMNDEDLRKLGRKHSAEDARKAFDVARSCFDRVSFDLIYARQDQSLEDWRSELGKALDLAIDHLSLYQLTIEDGTAFADRFAKGGLRGLPTEDLSAEMFELTQELCDTAGLPAYEVSNHARVGAESRHNLIYWRGGDYVGIGPGAHGRMSLNGARWATEAPKSPALWLEMVKAGTAPELLRSALNAEERGLEYLLMSLRLTEGLDLGRYSEISGVELNGEKIRSLTDMGMLTQSNTHLRTTAAGRMVLNAVLRELATA</sequence>
<evidence type="ECO:0000256" key="2">
    <source>
        <dbReference type="ARBA" id="ARBA00006100"/>
    </source>
</evidence>
<comment type="caution">
    <text evidence="12">The sequence shown here is derived from an EMBL/GenBank/DDBJ whole genome shotgun (WGS) entry which is preliminary data.</text>
</comment>
<evidence type="ECO:0000256" key="1">
    <source>
        <dbReference type="ARBA" id="ARBA00001966"/>
    </source>
</evidence>
<gene>
    <name evidence="12" type="primary">hemW</name>
    <name evidence="12" type="ORF">ACFOGH_14500</name>
</gene>
<name>A0ABV7J0E8_9RHOB</name>
<accession>A0ABV7J0E8</accession>
<protein>
    <recommendedName>
        <fullName evidence="3 10">Heme chaperone HemW</fullName>
    </recommendedName>
</protein>
<comment type="function">
    <text evidence="10">Probably acts as a heme chaperone, transferring heme to an unknown acceptor. Binds one molecule of heme per monomer, possibly covalently. Binds 1 [4Fe-4S] cluster. The cluster is coordinated with 3 cysteines and an exchangeable S-adenosyl-L-methionine.</text>
</comment>
<dbReference type="InterPro" id="IPR058240">
    <property type="entry name" value="rSAM_sf"/>
</dbReference>
<evidence type="ECO:0000256" key="4">
    <source>
        <dbReference type="ARBA" id="ARBA00022617"/>
    </source>
</evidence>
<keyword evidence="10" id="KW-0004">4Fe-4S</keyword>
<keyword evidence="4 10" id="KW-0349">Heme</keyword>
<evidence type="ECO:0000256" key="8">
    <source>
        <dbReference type="ARBA" id="ARBA00023014"/>
    </source>
</evidence>
<dbReference type="Proteomes" id="UP001595547">
    <property type="component" value="Unassembled WGS sequence"/>
</dbReference>
<keyword evidence="5 10" id="KW-0949">S-adenosyl-L-methionine</keyword>
<evidence type="ECO:0000256" key="6">
    <source>
        <dbReference type="ARBA" id="ARBA00022723"/>
    </source>
</evidence>
<keyword evidence="10" id="KW-0963">Cytoplasm</keyword>
<dbReference type="NCBIfam" id="TIGR00539">
    <property type="entry name" value="hemN_rel"/>
    <property type="match status" value="1"/>
</dbReference>
<dbReference type="SFLD" id="SFLDF00562">
    <property type="entry name" value="HemN-like__clustered_with_heat"/>
    <property type="match status" value="1"/>
</dbReference>
<comment type="cofactor">
    <cofactor evidence="1">
        <name>[4Fe-4S] cluster</name>
        <dbReference type="ChEBI" id="CHEBI:49883"/>
    </cofactor>
</comment>
<comment type="subcellular location">
    <subcellularLocation>
        <location evidence="10">Cytoplasm</location>
    </subcellularLocation>
</comment>
<evidence type="ECO:0000313" key="12">
    <source>
        <dbReference type="EMBL" id="MFC3182210.1"/>
    </source>
</evidence>
<evidence type="ECO:0000256" key="7">
    <source>
        <dbReference type="ARBA" id="ARBA00023004"/>
    </source>
</evidence>
<dbReference type="InterPro" id="IPR006638">
    <property type="entry name" value="Elp3/MiaA/NifB-like_rSAM"/>
</dbReference>
<keyword evidence="7 10" id="KW-0408">Iron</keyword>
<dbReference type="InterPro" id="IPR034505">
    <property type="entry name" value="Coproporphyrinogen-III_oxidase"/>
</dbReference>
<dbReference type="InterPro" id="IPR013785">
    <property type="entry name" value="Aldolase_TIM"/>
</dbReference>
<dbReference type="InterPro" id="IPR004559">
    <property type="entry name" value="HemW-like"/>
</dbReference>
<feature type="domain" description="Radical SAM core" evidence="11">
    <location>
        <begin position="3"/>
        <end position="239"/>
    </location>
</feature>
<keyword evidence="9 10" id="KW-0143">Chaperone</keyword>
<dbReference type="SUPFAM" id="SSF102114">
    <property type="entry name" value="Radical SAM enzymes"/>
    <property type="match status" value="1"/>
</dbReference>
<dbReference type="InterPro" id="IPR010723">
    <property type="entry name" value="HemN_C"/>
</dbReference>
<dbReference type="Gene3D" id="3.20.20.70">
    <property type="entry name" value="Aldolase class I"/>
    <property type="match status" value="1"/>
</dbReference>
<dbReference type="PROSITE" id="PS51918">
    <property type="entry name" value="RADICAL_SAM"/>
    <property type="match status" value="1"/>
</dbReference>
<evidence type="ECO:0000259" key="11">
    <source>
        <dbReference type="PROSITE" id="PS51918"/>
    </source>
</evidence>
<dbReference type="SMART" id="SM00729">
    <property type="entry name" value="Elp3"/>
    <property type="match status" value="1"/>
</dbReference>
<dbReference type="RefSeq" id="WP_380073790.1">
    <property type="nucleotide sequence ID" value="NZ_JBHRTO010000001.1"/>
</dbReference>
<evidence type="ECO:0000256" key="3">
    <source>
        <dbReference type="ARBA" id="ARBA00017228"/>
    </source>
</evidence>
<dbReference type="EMBL" id="JBHRTO010000001">
    <property type="protein sequence ID" value="MFC3182210.1"/>
    <property type="molecule type" value="Genomic_DNA"/>
</dbReference>
<organism evidence="12 13">
    <name type="scientific">Cypionkella sinensis</name>
    <dbReference type="NCBI Taxonomy" id="1756043"/>
    <lineage>
        <taxon>Bacteria</taxon>
        <taxon>Pseudomonadati</taxon>
        <taxon>Pseudomonadota</taxon>
        <taxon>Alphaproteobacteria</taxon>
        <taxon>Rhodobacterales</taxon>
        <taxon>Paracoccaceae</taxon>
        <taxon>Cypionkella</taxon>
    </lineage>
</organism>
<keyword evidence="8 10" id="KW-0411">Iron-sulfur</keyword>
<dbReference type="Pfam" id="PF04055">
    <property type="entry name" value="Radical_SAM"/>
    <property type="match status" value="1"/>
</dbReference>
<dbReference type="Pfam" id="PF06969">
    <property type="entry name" value="HemN_C"/>
    <property type="match status" value="1"/>
</dbReference>
<dbReference type="SFLD" id="SFLDG01065">
    <property type="entry name" value="anaerobic_coproporphyrinogen-I"/>
    <property type="match status" value="1"/>
</dbReference>
<evidence type="ECO:0000256" key="9">
    <source>
        <dbReference type="ARBA" id="ARBA00023186"/>
    </source>
</evidence>
<evidence type="ECO:0000256" key="10">
    <source>
        <dbReference type="RuleBase" id="RU364116"/>
    </source>
</evidence>